<keyword evidence="3" id="KW-1185">Reference proteome</keyword>
<gene>
    <name evidence="2" type="ORF">BJX63DRAFT_415992</name>
</gene>
<proteinExistence type="predicted"/>
<accession>A0ABR4GSK0</accession>
<dbReference type="EMBL" id="JBFXLT010000212">
    <property type="protein sequence ID" value="KAL2802054.1"/>
    <property type="molecule type" value="Genomic_DNA"/>
</dbReference>
<comment type="caution">
    <text evidence="2">The sequence shown here is derived from an EMBL/GenBank/DDBJ whole genome shotgun (WGS) entry which is preliminary data.</text>
</comment>
<feature type="region of interest" description="Disordered" evidence="1">
    <location>
        <begin position="23"/>
        <end position="53"/>
    </location>
</feature>
<evidence type="ECO:0000256" key="1">
    <source>
        <dbReference type="SAM" id="MobiDB-lite"/>
    </source>
</evidence>
<sequence>MTGNRRIRKGSINQQEQLLDWFVRPTPDSSNNHHTRRSERRSSPTGDCPIDGSMLQRDRLSNLSQDFDLSFIPDPCQESDPQDGDNLSRAFLSTLLPNPSIYTPPEVSPPPSALDELSYLHLPPGDQFQSLPSLNATLLPSPTSPLLSSSQSCHCLRTVIFAVEEVETSCSTGNRAELDSVIAYQKDAIKRCCSMLKCSICLPRRENLVLLAFMAEKLVSSISQIVILYRMKANNTSTDTCNTYYPPPPSCYPTSIEGYRHDFTTTSSSSQLASDADYISPGWRKMFLGDYEISSVTEWEHIMGVLIELQIRGVVELLADMRNICGDALADSQMASLARAEAKLGELRREVSIL</sequence>
<name>A0ABR4GSK0_9EURO</name>
<organism evidence="2 3">
    <name type="scientific">Aspergillus granulosus</name>
    <dbReference type="NCBI Taxonomy" id="176169"/>
    <lineage>
        <taxon>Eukaryota</taxon>
        <taxon>Fungi</taxon>
        <taxon>Dikarya</taxon>
        <taxon>Ascomycota</taxon>
        <taxon>Pezizomycotina</taxon>
        <taxon>Eurotiomycetes</taxon>
        <taxon>Eurotiomycetidae</taxon>
        <taxon>Eurotiales</taxon>
        <taxon>Aspergillaceae</taxon>
        <taxon>Aspergillus</taxon>
        <taxon>Aspergillus subgen. Nidulantes</taxon>
    </lineage>
</organism>
<evidence type="ECO:0000313" key="3">
    <source>
        <dbReference type="Proteomes" id="UP001610334"/>
    </source>
</evidence>
<reference evidence="2 3" key="1">
    <citation type="submission" date="2024-07" db="EMBL/GenBank/DDBJ databases">
        <title>Section-level genome sequencing and comparative genomics of Aspergillus sections Usti and Cavernicolus.</title>
        <authorList>
            <consortium name="Lawrence Berkeley National Laboratory"/>
            <person name="Nybo J.L."/>
            <person name="Vesth T.C."/>
            <person name="Theobald S."/>
            <person name="Frisvad J.C."/>
            <person name="Larsen T.O."/>
            <person name="Kjaerboelling I."/>
            <person name="Rothschild-Mancinelli K."/>
            <person name="Lyhne E.K."/>
            <person name="Kogle M.E."/>
            <person name="Barry K."/>
            <person name="Clum A."/>
            <person name="Na H."/>
            <person name="Ledsgaard L."/>
            <person name="Lin J."/>
            <person name="Lipzen A."/>
            <person name="Kuo A."/>
            <person name="Riley R."/>
            <person name="Mondo S."/>
            <person name="Labutti K."/>
            <person name="Haridas S."/>
            <person name="Pangalinan J."/>
            <person name="Salamov A.A."/>
            <person name="Simmons B.A."/>
            <person name="Magnuson J.K."/>
            <person name="Chen J."/>
            <person name="Drula E."/>
            <person name="Henrissat B."/>
            <person name="Wiebenga A."/>
            <person name="Lubbers R.J."/>
            <person name="Gomes A.C."/>
            <person name="Makela M.R."/>
            <person name="Stajich J."/>
            <person name="Grigoriev I.V."/>
            <person name="Mortensen U.H."/>
            <person name="De Vries R.P."/>
            <person name="Baker S.E."/>
            <person name="Andersen M.R."/>
        </authorList>
    </citation>
    <scope>NUCLEOTIDE SEQUENCE [LARGE SCALE GENOMIC DNA]</scope>
    <source>
        <strain evidence="2 3">CBS 588.65</strain>
    </source>
</reference>
<evidence type="ECO:0000313" key="2">
    <source>
        <dbReference type="EMBL" id="KAL2802054.1"/>
    </source>
</evidence>
<protein>
    <submittedName>
        <fullName evidence="2">Uncharacterized protein</fullName>
    </submittedName>
</protein>
<dbReference type="Proteomes" id="UP001610334">
    <property type="component" value="Unassembled WGS sequence"/>
</dbReference>